<dbReference type="EMBL" id="CP077062">
    <property type="protein sequence ID" value="QWZ10383.1"/>
    <property type="molecule type" value="Genomic_DNA"/>
</dbReference>
<evidence type="ECO:0000313" key="7">
    <source>
        <dbReference type="EMBL" id="QWZ10383.1"/>
    </source>
</evidence>
<feature type="transmembrane region" description="Helical" evidence="5">
    <location>
        <begin position="120"/>
        <end position="141"/>
    </location>
</feature>
<feature type="transmembrane region" description="Helical" evidence="5">
    <location>
        <begin position="211"/>
        <end position="229"/>
    </location>
</feature>
<dbReference type="KEGG" id="nps:KRR39_01660"/>
<feature type="transmembrane region" description="Helical" evidence="5">
    <location>
        <begin position="24"/>
        <end position="46"/>
    </location>
</feature>
<comment type="subcellular location">
    <subcellularLocation>
        <location evidence="5">Cell membrane</location>
        <topology evidence="5">Multi-pass membrane protein</topology>
    </subcellularLocation>
</comment>
<evidence type="ECO:0000256" key="2">
    <source>
        <dbReference type="ARBA" id="ARBA00022692"/>
    </source>
</evidence>
<feature type="region of interest" description="Disordered" evidence="6">
    <location>
        <begin position="727"/>
        <end position="754"/>
    </location>
</feature>
<evidence type="ECO:0000256" key="3">
    <source>
        <dbReference type="ARBA" id="ARBA00022989"/>
    </source>
</evidence>
<protein>
    <recommendedName>
        <fullName evidence="5">UPF0182 protein KRR39_01660</fullName>
    </recommendedName>
</protein>
<organism evidence="7 8">
    <name type="scientific">Nocardioides panacis</name>
    <dbReference type="NCBI Taxonomy" id="2849501"/>
    <lineage>
        <taxon>Bacteria</taxon>
        <taxon>Bacillati</taxon>
        <taxon>Actinomycetota</taxon>
        <taxon>Actinomycetes</taxon>
        <taxon>Propionibacteriales</taxon>
        <taxon>Nocardioidaceae</taxon>
        <taxon>Nocardioides</taxon>
    </lineage>
</organism>
<evidence type="ECO:0000256" key="1">
    <source>
        <dbReference type="ARBA" id="ARBA00022475"/>
    </source>
</evidence>
<dbReference type="PANTHER" id="PTHR39344">
    <property type="entry name" value="UPF0182 PROTEIN SLL1060"/>
    <property type="match status" value="1"/>
</dbReference>
<dbReference type="Proteomes" id="UP000683575">
    <property type="component" value="Chromosome"/>
</dbReference>
<sequence>MFDDGTPERPRRVPPPGSQQRSRALIGTIIVLVVAFFLVSVFTGVWTDRLWFRSVGYSGVFTKVLGTKVLLFLVFGLTMGVVVAANVAVAYRFRPLFRPASQEQVNLDRYREVVDPLRKWLLIAIALVLGLFAGGSGAGQWRQFLLWRHRSPFGTTDPYFHKDVGFYVFDLPWLHYLVDFGLAVTVLSLIAAAVVHYLFGGIRLQSKRDRLSGAAQVQISVLAGLFVLIKGADYWLDRYNLTTDSGGLFTGVGYTDQNAVLPAKTILTFIAIICAILFFANVLRRTWLLPSVGLVLLVLSSILLGVIWPGIVQQFQVKPSEPDKEAPYIAANIKATRDAYDIAGTKVTEYDANQTLSQSQLRSDTESLPGIRLLDPALVSEAFEQLQQVRGYYSVAPVLDVDRYQVDGRTRDMVVAVRELDQNGLPDGQRNWANEHTVYTHGYGVVAAYGNQQDKNDNPVTGNDGKPVWAERDLPPKGDLTNMFPNGYQPRIYFGEKSTTYAIVGKAPGGKNVELDLPEGQGANSRTNTYEGQAGVPVGGLFNKLMYAIKFSEPNIVLSSRVNANSKILYDRAPRERVQKVAPWLTVDGDSYPAVVDGRVKWILDGYTTTDHYPNSEKDSLRSMTSDALSPNTTYATLPTDEINYMRNSVKAVVDAYDGSVKLYQWDDKDPILKAWEGAFPGIVEPKSKISPDLLAHMRYPEDMFKVQRNMLATYHVTNPKTFYGGTDQWKVPEDPENKANKQPPYRLSVRTPSGGPDPVFSLTSVFVPQKRQNLASFISVDADAGQKDYGTIRILRLPSNTQIPGPSQIANLFGADSDIQDKLLAFTRTNSTALFGNLLTLPVGDGLLYVQPLYTQRKTGEGRYPVLRYVLVSFGEKVGIGNTLTEALNDVLGLAPDAPSGADTGGTTGSGGTTGGGAVSSDVRQLLQQAETKFATAQKALQSGDLEGYAKAQGEARDLVQQAIAAANKATPTPSPSATPSPSGSSSPSPSASPSN</sequence>
<feature type="region of interest" description="Disordered" evidence="6">
    <location>
        <begin position="1"/>
        <end position="20"/>
    </location>
</feature>
<accession>A0A975T3V8</accession>
<keyword evidence="4 5" id="KW-0472">Membrane</keyword>
<feature type="compositionally biased region" description="Low complexity" evidence="6">
    <location>
        <begin position="981"/>
        <end position="997"/>
    </location>
</feature>
<dbReference type="GO" id="GO:0005576">
    <property type="term" value="C:extracellular region"/>
    <property type="evidence" value="ECO:0007669"/>
    <property type="project" value="TreeGrafter"/>
</dbReference>
<comment type="similarity">
    <text evidence="5">Belongs to the UPF0182 family.</text>
</comment>
<evidence type="ECO:0000256" key="4">
    <source>
        <dbReference type="ARBA" id="ARBA00023136"/>
    </source>
</evidence>
<keyword evidence="3 5" id="KW-1133">Transmembrane helix</keyword>
<dbReference type="GO" id="GO:0005886">
    <property type="term" value="C:plasma membrane"/>
    <property type="evidence" value="ECO:0007669"/>
    <property type="project" value="UniProtKB-SubCell"/>
</dbReference>
<feature type="region of interest" description="Disordered" evidence="6">
    <location>
        <begin position="900"/>
        <end position="920"/>
    </location>
</feature>
<proteinExistence type="inferred from homology"/>
<name>A0A975T3V8_9ACTN</name>
<keyword evidence="2 5" id="KW-0812">Transmembrane</keyword>
<dbReference type="AlphaFoldDB" id="A0A975T3V8"/>
<feature type="compositionally biased region" description="Gly residues" evidence="6">
    <location>
        <begin position="904"/>
        <end position="919"/>
    </location>
</feature>
<keyword evidence="8" id="KW-1185">Reference proteome</keyword>
<feature type="transmembrane region" description="Helical" evidence="5">
    <location>
        <begin position="173"/>
        <end position="199"/>
    </location>
</feature>
<evidence type="ECO:0000256" key="6">
    <source>
        <dbReference type="SAM" id="MobiDB-lite"/>
    </source>
</evidence>
<feature type="transmembrane region" description="Helical" evidence="5">
    <location>
        <begin position="69"/>
        <end position="91"/>
    </location>
</feature>
<dbReference type="PANTHER" id="PTHR39344:SF1">
    <property type="entry name" value="UPF0182 PROTEIN SLL1060"/>
    <property type="match status" value="1"/>
</dbReference>
<dbReference type="HAMAP" id="MF_01600">
    <property type="entry name" value="UPF0182"/>
    <property type="match status" value="1"/>
</dbReference>
<dbReference type="NCBIfam" id="NF000825">
    <property type="entry name" value="PRK00068.1"/>
    <property type="match status" value="1"/>
</dbReference>
<feature type="transmembrane region" description="Helical" evidence="5">
    <location>
        <begin position="259"/>
        <end position="280"/>
    </location>
</feature>
<feature type="transmembrane region" description="Helical" evidence="5">
    <location>
        <begin position="287"/>
        <end position="311"/>
    </location>
</feature>
<dbReference type="Pfam" id="PF03699">
    <property type="entry name" value="UPF0182"/>
    <property type="match status" value="1"/>
</dbReference>
<reference evidence="7" key="1">
    <citation type="submission" date="2021-06" db="EMBL/GenBank/DDBJ databases">
        <title>Complete genome sequence of Nocardioides sp. G188.</title>
        <authorList>
            <person name="Im W.-T."/>
        </authorList>
    </citation>
    <scope>NUCLEOTIDE SEQUENCE</scope>
    <source>
        <strain evidence="7">G188</strain>
    </source>
</reference>
<keyword evidence="1 5" id="KW-1003">Cell membrane</keyword>
<feature type="compositionally biased region" description="Basic and acidic residues" evidence="6">
    <location>
        <begin position="1"/>
        <end position="11"/>
    </location>
</feature>
<evidence type="ECO:0000256" key="5">
    <source>
        <dbReference type="HAMAP-Rule" id="MF_01600"/>
    </source>
</evidence>
<dbReference type="InterPro" id="IPR005372">
    <property type="entry name" value="UPF0182"/>
</dbReference>
<evidence type="ECO:0000313" key="8">
    <source>
        <dbReference type="Proteomes" id="UP000683575"/>
    </source>
</evidence>
<feature type="compositionally biased region" description="Basic and acidic residues" evidence="6">
    <location>
        <begin position="731"/>
        <end position="740"/>
    </location>
</feature>
<gene>
    <name evidence="7" type="ORF">KRR39_01660</name>
</gene>
<feature type="region of interest" description="Disordered" evidence="6">
    <location>
        <begin position="963"/>
        <end position="997"/>
    </location>
</feature>